<name>A0A9J5X1N8_SOLCO</name>
<accession>A0A9J5X1N8</accession>
<comment type="caution">
    <text evidence="1">The sequence shown here is derived from an EMBL/GenBank/DDBJ whole genome shotgun (WGS) entry which is preliminary data.</text>
</comment>
<evidence type="ECO:0000313" key="2">
    <source>
        <dbReference type="Proteomes" id="UP000824120"/>
    </source>
</evidence>
<dbReference type="EMBL" id="JACXVP010000010">
    <property type="protein sequence ID" value="KAG5581882.1"/>
    <property type="molecule type" value="Genomic_DNA"/>
</dbReference>
<protein>
    <submittedName>
        <fullName evidence="1">Uncharacterized protein</fullName>
    </submittedName>
</protein>
<organism evidence="1 2">
    <name type="scientific">Solanum commersonii</name>
    <name type="common">Commerson's wild potato</name>
    <name type="synonym">Commerson's nightshade</name>
    <dbReference type="NCBI Taxonomy" id="4109"/>
    <lineage>
        <taxon>Eukaryota</taxon>
        <taxon>Viridiplantae</taxon>
        <taxon>Streptophyta</taxon>
        <taxon>Embryophyta</taxon>
        <taxon>Tracheophyta</taxon>
        <taxon>Spermatophyta</taxon>
        <taxon>Magnoliopsida</taxon>
        <taxon>eudicotyledons</taxon>
        <taxon>Gunneridae</taxon>
        <taxon>Pentapetalae</taxon>
        <taxon>asterids</taxon>
        <taxon>lamiids</taxon>
        <taxon>Solanales</taxon>
        <taxon>Solanaceae</taxon>
        <taxon>Solanoideae</taxon>
        <taxon>Solaneae</taxon>
        <taxon>Solanum</taxon>
    </lineage>
</organism>
<sequence>MVTANRFGPKLGLLFPINAVTFLYVICTKNSFTDECSWSSRPSSTYAPMTSLSEIRKAEDPEFGDFLHQNILLNEGILANGAQDHHENLIFPREYSFSSSIQGSLFWGAYMILRVEGEMKKNYQLDPLARPPLVSLLVVLSGFNNTAILVNFTSPLDQSFSSSSIYFLVRDQRWLTWDPAKDLPFR</sequence>
<reference evidence="1 2" key="1">
    <citation type="submission" date="2020-09" db="EMBL/GenBank/DDBJ databases">
        <title>De no assembly of potato wild relative species, Solanum commersonii.</title>
        <authorList>
            <person name="Cho K."/>
        </authorList>
    </citation>
    <scope>NUCLEOTIDE SEQUENCE [LARGE SCALE GENOMIC DNA]</scope>
    <source>
        <strain evidence="1">LZ3.2</strain>
        <tissue evidence="1">Leaf</tissue>
    </source>
</reference>
<dbReference type="AlphaFoldDB" id="A0A9J5X1N8"/>
<evidence type="ECO:0000313" key="1">
    <source>
        <dbReference type="EMBL" id="KAG5581882.1"/>
    </source>
</evidence>
<keyword evidence="2" id="KW-1185">Reference proteome</keyword>
<dbReference type="Proteomes" id="UP000824120">
    <property type="component" value="Chromosome 10"/>
</dbReference>
<proteinExistence type="predicted"/>
<gene>
    <name evidence="1" type="ORF">H5410_052509</name>
</gene>